<reference evidence="6 7" key="1">
    <citation type="submission" date="2015-04" db="EMBL/GenBank/DDBJ databases">
        <title>The draft genome sequence of Fusarium langsethiae, a T-2/HT-2 mycotoxin producer.</title>
        <authorList>
            <person name="Lysoe E."/>
            <person name="Divon H.H."/>
            <person name="Terzi V."/>
            <person name="Orru L."/>
            <person name="Lamontanara A."/>
            <person name="Kolseth A.-K."/>
            <person name="Frandsen R.J."/>
            <person name="Nielsen K."/>
            <person name="Thrane U."/>
        </authorList>
    </citation>
    <scope>NUCLEOTIDE SEQUENCE [LARGE SCALE GENOMIC DNA]</scope>
    <source>
        <strain evidence="6 7">Fl201059</strain>
    </source>
</reference>
<feature type="compositionally biased region" description="Low complexity" evidence="5">
    <location>
        <begin position="180"/>
        <end position="192"/>
    </location>
</feature>
<evidence type="ECO:0000313" key="6">
    <source>
        <dbReference type="EMBL" id="KPA45250.1"/>
    </source>
</evidence>
<feature type="compositionally biased region" description="Polar residues" evidence="5">
    <location>
        <begin position="383"/>
        <end position="396"/>
    </location>
</feature>
<protein>
    <recommendedName>
        <fullName evidence="4">40S ribosomal protein S8</fullName>
    </recommendedName>
</protein>
<dbReference type="GO" id="GO:0003735">
    <property type="term" value="F:structural constituent of ribosome"/>
    <property type="evidence" value="ECO:0007669"/>
    <property type="project" value="InterPro"/>
</dbReference>
<dbReference type="EMBL" id="JXCE01000015">
    <property type="protein sequence ID" value="KPA45250.1"/>
    <property type="molecule type" value="Genomic_DNA"/>
</dbReference>
<feature type="compositionally biased region" description="Basic and acidic residues" evidence="5">
    <location>
        <begin position="85"/>
        <end position="94"/>
    </location>
</feature>
<dbReference type="InterPro" id="IPR022309">
    <property type="entry name" value="Ribosomal_Se8/biogenesis_NSA2"/>
</dbReference>
<dbReference type="GO" id="GO:0005840">
    <property type="term" value="C:ribosome"/>
    <property type="evidence" value="ECO:0007669"/>
    <property type="project" value="UniProtKB-KW"/>
</dbReference>
<evidence type="ECO:0000256" key="3">
    <source>
        <dbReference type="ARBA" id="ARBA00023274"/>
    </source>
</evidence>
<feature type="region of interest" description="Disordered" evidence="5">
    <location>
        <begin position="71"/>
        <end position="228"/>
    </location>
</feature>
<feature type="region of interest" description="Disordered" evidence="5">
    <location>
        <begin position="313"/>
        <end position="412"/>
    </location>
</feature>
<keyword evidence="3 4" id="KW-0687">Ribonucleoprotein</keyword>
<feature type="compositionally biased region" description="Polar residues" evidence="5">
    <location>
        <begin position="124"/>
        <end position="136"/>
    </location>
</feature>
<evidence type="ECO:0000256" key="1">
    <source>
        <dbReference type="ARBA" id="ARBA00005257"/>
    </source>
</evidence>
<evidence type="ECO:0000313" key="7">
    <source>
        <dbReference type="Proteomes" id="UP000037904"/>
    </source>
</evidence>
<dbReference type="Proteomes" id="UP000037904">
    <property type="component" value="Unassembled WGS sequence"/>
</dbReference>
<feature type="compositionally biased region" description="Polar residues" evidence="5">
    <location>
        <begin position="488"/>
        <end position="504"/>
    </location>
</feature>
<comment type="similarity">
    <text evidence="1 4">Belongs to the eukaryotic ribosomal protein eS8 family.</text>
</comment>
<comment type="caution">
    <text evidence="6">The sequence shown here is derived from an EMBL/GenBank/DDBJ whole genome shotgun (WGS) entry which is preliminary data.</text>
</comment>
<proteinExistence type="inferred from homology"/>
<dbReference type="AlphaFoldDB" id="A0A0M9F3M1"/>
<feature type="region of interest" description="Disordered" evidence="5">
    <location>
        <begin position="923"/>
        <end position="948"/>
    </location>
</feature>
<feature type="compositionally biased region" description="Basic and acidic residues" evidence="5">
    <location>
        <begin position="470"/>
        <end position="486"/>
    </location>
</feature>
<feature type="compositionally biased region" description="Low complexity" evidence="5">
    <location>
        <begin position="331"/>
        <end position="344"/>
    </location>
</feature>
<name>A0A0M9F3M1_FUSLA</name>
<keyword evidence="7" id="KW-1185">Reference proteome</keyword>
<evidence type="ECO:0000256" key="5">
    <source>
        <dbReference type="SAM" id="MobiDB-lite"/>
    </source>
</evidence>
<dbReference type="InterPro" id="IPR001047">
    <property type="entry name" value="Ribosomal_eS8"/>
</dbReference>
<keyword evidence="2 4" id="KW-0689">Ribosomal protein</keyword>
<dbReference type="Gene3D" id="3.10.290.70">
    <property type="match status" value="2"/>
</dbReference>
<organism evidence="6 7">
    <name type="scientific">Fusarium langsethiae</name>
    <dbReference type="NCBI Taxonomy" id="179993"/>
    <lineage>
        <taxon>Eukaryota</taxon>
        <taxon>Fungi</taxon>
        <taxon>Dikarya</taxon>
        <taxon>Ascomycota</taxon>
        <taxon>Pezizomycotina</taxon>
        <taxon>Sordariomycetes</taxon>
        <taxon>Hypocreomycetidae</taxon>
        <taxon>Hypocreales</taxon>
        <taxon>Nectriaceae</taxon>
        <taxon>Fusarium</taxon>
    </lineage>
</organism>
<dbReference type="NCBIfam" id="TIGR00307">
    <property type="entry name" value="eS8"/>
    <property type="match status" value="1"/>
</dbReference>
<dbReference type="GO" id="GO:1990904">
    <property type="term" value="C:ribonucleoprotein complex"/>
    <property type="evidence" value="ECO:0007669"/>
    <property type="project" value="UniProtKB-KW"/>
</dbReference>
<dbReference type="GO" id="GO:0006412">
    <property type="term" value="P:translation"/>
    <property type="evidence" value="ECO:0007669"/>
    <property type="project" value="InterPro"/>
</dbReference>
<evidence type="ECO:0000256" key="2">
    <source>
        <dbReference type="ARBA" id="ARBA00022980"/>
    </source>
</evidence>
<dbReference type="CDD" id="cd11380">
    <property type="entry name" value="Ribosomal_S8e_like"/>
    <property type="match status" value="1"/>
</dbReference>
<feature type="region of interest" description="Disordered" evidence="5">
    <location>
        <begin position="470"/>
        <end position="504"/>
    </location>
</feature>
<feature type="region of interest" description="Disordered" evidence="5">
    <location>
        <begin position="1"/>
        <end position="53"/>
    </location>
</feature>
<evidence type="ECO:0000256" key="4">
    <source>
        <dbReference type="RuleBase" id="RU000669"/>
    </source>
</evidence>
<feature type="compositionally biased region" description="Basic and acidic residues" evidence="5">
    <location>
        <begin position="925"/>
        <end position="945"/>
    </location>
</feature>
<accession>A0A0M9F3M1</accession>
<sequence length="1001" mass="112072">MNPCAPTFVPTVEDGSSNEDDPLPLSTKTRRSTQNVRPKPRQSVELPSITIDPDQYDTMFPALQEVQVDVRSVRSPKQIKKRRNERCQTRKPIRDQIQLSSPGGEEETTIEHEKLECEKDENDNNNVGDESTNSSSEEVEYLKPTVYTPKKSLEYLKPTVYTPPTSSRESHIARSGVVKRSVGSTNSRSSTRSPRRAWRPPTPHPEGKPRGPKSRRSPAPGDVPTRYLPTSPVPLLSYGHCYPEYPDSVQQHIDYAPFMLPSMQSPIMPSMMPFAAWHMPPAPWPMPLAQPWNVGCPLDCECHFERVFGHPPSGDSGALYRPPPPQAHVHPQLQSRPQMQQQSPTVTEYDAHSQPASRSSAEKDGQNSPSHSRPVKNRHGQKPSISSSVLTTNGPTAATPLKTQVERIKQESRDRQLLGVVCKDDTKREQIGKDLREAAEYTKTTGFIPTRQVKSAQDSPSVLRAAKINIKRESQTHAQEKSRGADQKPSNPLQNAPTGPASTRTLTHSFSATVKKALNLNGFESGGWSQSKSWTSFATKERQAFQKMMTNLRYMSADQSPFVPQSPAELTAFKATLAESKTKKLGQEVQQRLAETNAKNVEGAEDKNKPTMKLLGGKKFEDQLSPVFAAVNCFNKARMMPPIGAEWPSIAELKEEGDKRANREGRCLPLPRMGLVAHRFLHWDDEAYDSDGSIHWDKKIVQEFGNLDFDPRSAKKVHSYDHPPIRLPGERQHHQVGCQTTRTKRRIQSAALLDDILISNILLIELLCPSLLSRLEKDDLANHLGFFSPITETAIMGISRDSRHKRSASGAKRAYYRKKRAFEAGRQGANTRIGPKRIHTVRTRGGNHKYRALRLDSGNFAWGSEGLTRKTRVIAVAYHPSNNELVRTNTLTKSAVVQVDAAPFRQWYEAHYGQALGRRRQKAQAAKEGKTEEEVKKSNAVEKKQAARMSARGKVESAIEKQFEAGRLYAVVSSRPGQSGRVDGYILEGEELAFYQRKLHK</sequence>
<dbReference type="Pfam" id="PF01201">
    <property type="entry name" value="Ribosomal_S8e"/>
    <property type="match status" value="1"/>
</dbReference>
<gene>
    <name evidence="6" type="ORF">FLAG1_01745</name>
</gene>
<dbReference type="PANTHER" id="PTHR10394">
    <property type="entry name" value="40S RIBOSOMAL PROTEIN S8"/>
    <property type="match status" value="1"/>
</dbReference>